<keyword evidence="3" id="KW-0597">Phosphoprotein</keyword>
<evidence type="ECO:0000256" key="4">
    <source>
        <dbReference type="ARBA" id="ARBA00022679"/>
    </source>
</evidence>
<evidence type="ECO:0000256" key="1">
    <source>
        <dbReference type="ARBA" id="ARBA00000085"/>
    </source>
</evidence>
<keyword evidence="9" id="KW-1133">Transmembrane helix</keyword>
<evidence type="ECO:0000256" key="7">
    <source>
        <dbReference type="ARBA" id="ARBA00022840"/>
    </source>
</evidence>
<evidence type="ECO:0000313" key="12">
    <source>
        <dbReference type="Proteomes" id="UP000034883"/>
    </source>
</evidence>
<dbReference type="OrthoDB" id="9808844at2"/>
<keyword evidence="7" id="KW-0067">ATP-binding</keyword>
<dbReference type="CDD" id="cd00082">
    <property type="entry name" value="HisKA"/>
    <property type="match status" value="1"/>
</dbReference>
<organism evidence="11 12">
    <name type="scientific">Sandaracinus amylolyticus</name>
    <dbReference type="NCBI Taxonomy" id="927083"/>
    <lineage>
        <taxon>Bacteria</taxon>
        <taxon>Pseudomonadati</taxon>
        <taxon>Myxococcota</taxon>
        <taxon>Polyangia</taxon>
        <taxon>Polyangiales</taxon>
        <taxon>Sandaracinaceae</taxon>
        <taxon>Sandaracinus</taxon>
    </lineage>
</organism>
<dbReference type="EMBL" id="CP011125">
    <property type="protein sequence ID" value="AKF09252.1"/>
    <property type="molecule type" value="Genomic_DNA"/>
</dbReference>
<feature type="transmembrane region" description="Helical" evidence="9">
    <location>
        <begin position="26"/>
        <end position="44"/>
    </location>
</feature>
<protein>
    <recommendedName>
        <fullName evidence="2">histidine kinase</fullName>
        <ecNumber evidence="2">2.7.13.3</ecNumber>
    </recommendedName>
</protein>
<dbReference type="SUPFAM" id="SSF55874">
    <property type="entry name" value="ATPase domain of HSP90 chaperone/DNA topoisomerase II/histidine kinase"/>
    <property type="match status" value="1"/>
</dbReference>
<keyword evidence="5" id="KW-0547">Nucleotide-binding</keyword>
<dbReference type="GO" id="GO:0000155">
    <property type="term" value="F:phosphorelay sensor kinase activity"/>
    <property type="evidence" value="ECO:0007669"/>
    <property type="project" value="InterPro"/>
</dbReference>
<dbReference type="PANTHER" id="PTHR43065:SF10">
    <property type="entry name" value="PEROXIDE STRESS-ACTIVATED HISTIDINE KINASE MAK3"/>
    <property type="match status" value="1"/>
</dbReference>
<dbReference type="GO" id="GO:0005524">
    <property type="term" value="F:ATP binding"/>
    <property type="evidence" value="ECO:0007669"/>
    <property type="project" value="UniProtKB-KW"/>
</dbReference>
<keyword evidence="6 11" id="KW-0418">Kinase</keyword>
<dbReference type="RefSeq" id="WP_053236318.1">
    <property type="nucleotide sequence ID" value="NZ_CP011125.1"/>
</dbReference>
<dbReference type="CDD" id="cd00075">
    <property type="entry name" value="HATPase"/>
    <property type="match status" value="1"/>
</dbReference>
<keyword evidence="12" id="KW-1185">Reference proteome</keyword>
<comment type="catalytic activity">
    <reaction evidence="1">
        <text>ATP + protein L-histidine = ADP + protein N-phospho-L-histidine.</text>
        <dbReference type="EC" id="2.7.13.3"/>
    </reaction>
</comment>
<dbReference type="PROSITE" id="PS50109">
    <property type="entry name" value="HIS_KIN"/>
    <property type="match status" value="1"/>
</dbReference>
<evidence type="ECO:0000256" key="2">
    <source>
        <dbReference type="ARBA" id="ARBA00012438"/>
    </source>
</evidence>
<dbReference type="PRINTS" id="PR00344">
    <property type="entry name" value="BCTRLSENSOR"/>
</dbReference>
<evidence type="ECO:0000256" key="6">
    <source>
        <dbReference type="ARBA" id="ARBA00022777"/>
    </source>
</evidence>
<dbReference type="Gene3D" id="1.10.287.130">
    <property type="match status" value="1"/>
</dbReference>
<reference evidence="11 12" key="1">
    <citation type="submission" date="2015-03" db="EMBL/GenBank/DDBJ databases">
        <title>Genome assembly of Sandaracinus amylolyticus DSM 53668.</title>
        <authorList>
            <person name="Sharma G."/>
            <person name="Subramanian S."/>
        </authorList>
    </citation>
    <scope>NUCLEOTIDE SEQUENCE [LARGE SCALE GENOMIC DNA]</scope>
    <source>
        <strain evidence="11 12">DSM 53668</strain>
    </source>
</reference>
<dbReference type="InterPro" id="IPR005467">
    <property type="entry name" value="His_kinase_dom"/>
</dbReference>
<evidence type="ECO:0000256" key="3">
    <source>
        <dbReference type="ARBA" id="ARBA00022553"/>
    </source>
</evidence>
<dbReference type="Gene3D" id="3.30.565.10">
    <property type="entry name" value="Histidine kinase-like ATPase, C-terminal domain"/>
    <property type="match status" value="1"/>
</dbReference>
<dbReference type="Pfam" id="PF00512">
    <property type="entry name" value="HisKA"/>
    <property type="match status" value="1"/>
</dbReference>
<feature type="domain" description="Histidine kinase" evidence="10">
    <location>
        <begin position="212"/>
        <end position="415"/>
    </location>
</feature>
<proteinExistence type="predicted"/>
<dbReference type="EC" id="2.7.13.3" evidence="2"/>
<evidence type="ECO:0000256" key="8">
    <source>
        <dbReference type="ARBA" id="ARBA00023012"/>
    </source>
</evidence>
<dbReference type="STRING" id="927083.DB32_006401"/>
<dbReference type="InterPro" id="IPR004358">
    <property type="entry name" value="Sig_transdc_His_kin-like_C"/>
</dbReference>
<keyword evidence="8" id="KW-0902">Two-component regulatory system</keyword>
<evidence type="ECO:0000256" key="5">
    <source>
        <dbReference type="ARBA" id="ARBA00022741"/>
    </source>
</evidence>
<dbReference type="PANTHER" id="PTHR43065">
    <property type="entry name" value="SENSOR HISTIDINE KINASE"/>
    <property type="match status" value="1"/>
</dbReference>
<evidence type="ECO:0000259" key="10">
    <source>
        <dbReference type="PROSITE" id="PS50109"/>
    </source>
</evidence>
<dbReference type="KEGG" id="samy:DB32_006401"/>
<evidence type="ECO:0000313" key="11">
    <source>
        <dbReference type="EMBL" id="AKF09252.1"/>
    </source>
</evidence>
<feature type="transmembrane region" description="Helical" evidence="9">
    <location>
        <begin position="50"/>
        <end position="70"/>
    </location>
</feature>
<evidence type="ECO:0000256" key="9">
    <source>
        <dbReference type="SAM" id="Phobius"/>
    </source>
</evidence>
<dbReference type="SMART" id="SM00388">
    <property type="entry name" value="HisKA"/>
    <property type="match status" value="1"/>
</dbReference>
<dbReference type="InterPro" id="IPR036097">
    <property type="entry name" value="HisK_dim/P_sf"/>
</dbReference>
<accession>A0A0F6W7I3</accession>
<dbReference type="InterPro" id="IPR003661">
    <property type="entry name" value="HisK_dim/P_dom"/>
</dbReference>
<feature type="transmembrane region" description="Helical" evidence="9">
    <location>
        <begin position="159"/>
        <end position="181"/>
    </location>
</feature>
<dbReference type="AlphaFoldDB" id="A0A0F6W7I3"/>
<feature type="transmembrane region" description="Helical" evidence="9">
    <location>
        <begin position="128"/>
        <end position="147"/>
    </location>
</feature>
<sequence>MTRAFDTLHAARLRAVGTRFLRQRPLVVAIGALGQAAILASSSAPRAQVIAIAAATGSMVIAFFVEAWALGRRALDERWLGISLGATAIAIGLGALLSGGLESPMLPLLFAPVTVGLAAFGPRRGAGVMIAIAISVLLVLAVVRGPFPVVPSPQRGWMVAWSTLMTLALARLGVVGLVEAYRSVGETLDRMRGDVLEEAAHRARESEALGAKVAHEIRNPLTAVKGLVQMLAKKPSDARDERRFAVVLEEVERMEAILHEYLTLARPLTDLAPEPLRPRALLDDVAAVIEARAAASSVEVRCEGDAGEVIADPRRLREALLNLAQNAVQAMPGGGVMTLRARRDGAQVRFEVHDTGEGFDPAVRAGEVFASAREGGTGLGLALARSVARQHGGTLEIGGERGKGAIVALVIEGATR</sequence>
<dbReference type="Proteomes" id="UP000034883">
    <property type="component" value="Chromosome"/>
</dbReference>
<keyword evidence="9" id="KW-0812">Transmembrane</keyword>
<gene>
    <name evidence="11" type="ORF">DB32_006401</name>
</gene>
<dbReference type="InterPro" id="IPR003594">
    <property type="entry name" value="HATPase_dom"/>
</dbReference>
<dbReference type="Pfam" id="PF02518">
    <property type="entry name" value="HATPase_c"/>
    <property type="match status" value="1"/>
</dbReference>
<name>A0A0F6W7I3_9BACT</name>
<dbReference type="SMART" id="SM00387">
    <property type="entry name" value="HATPase_c"/>
    <property type="match status" value="1"/>
</dbReference>
<keyword evidence="4" id="KW-0808">Transferase</keyword>
<feature type="transmembrane region" description="Helical" evidence="9">
    <location>
        <begin position="79"/>
        <end position="98"/>
    </location>
</feature>
<dbReference type="InterPro" id="IPR036890">
    <property type="entry name" value="HATPase_C_sf"/>
</dbReference>
<keyword evidence="9" id="KW-0472">Membrane</keyword>
<dbReference type="SUPFAM" id="SSF47384">
    <property type="entry name" value="Homodimeric domain of signal transducing histidine kinase"/>
    <property type="match status" value="1"/>
</dbReference>